<evidence type="ECO:0000256" key="10">
    <source>
        <dbReference type="ARBA" id="ARBA00023004"/>
    </source>
</evidence>
<evidence type="ECO:0000256" key="1">
    <source>
        <dbReference type="ARBA" id="ARBA00004651"/>
    </source>
</evidence>
<proteinExistence type="inferred from homology"/>
<evidence type="ECO:0000313" key="14">
    <source>
        <dbReference type="Proteomes" id="UP000256514"/>
    </source>
</evidence>
<dbReference type="InterPro" id="IPR003317">
    <property type="entry name" value="Cyt-d_oxidase_su2"/>
</dbReference>
<keyword evidence="8" id="KW-0249">Electron transport</keyword>
<keyword evidence="6 12" id="KW-0812">Transmembrane</keyword>
<keyword evidence="9 12" id="KW-1133">Transmembrane helix</keyword>
<keyword evidence="5" id="KW-0349">Heme</keyword>
<feature type="transmembrane region" description="Helical" evidence="12">
    <location>
        <begin position="61"/>
        <end position="81"/>
    </location>
</feature>
<feature type="transmembrane region" description="Helical" evidence="12">
    <location>
        <begin position="127"/>
        <end position="149"/>
    </location>
</feature>
<evidence type="ECO:0000313" key="13">
    <source>
        <dbReference type="EMBL" id="RDU65930.1"/>
    </source>
</evidence>
<evidence type="ECO:0000256" key="4">
    <source>
        <dbReference type="ARBA" id="ARBA00022475"/>
    </source>
</evidence>
<evidence type="ECO:0000256" key="3">
    <source>
        <dbReference type="ARBA" id="ARBA00022448"/>
    </source>
</evidence>
<dbReference type="OrthoDB" id="9776710at2"/>
<dbReference type="GO" id="GO:0009055">
    <property type="term" value="F:electron transfer activity"/>
    <property type="evidence" value="ECO:0007669"/>
    <property type="project" value="TreeGrafter"/>
</dbReference>
<keyword evidence="10" id="KW-0408">Iron</keyword>
<comment type="similarity">
    <text evidence="2">Belongs to the cytochrome ubiquinol oxidase subunit 2 family.</text>
</comment>
<evidence type="ECO:0000256" key="2">
    <source>
        <dbReference type="ARBA" id="ARBA00007543"/>
    </source>
</evidence>
<evidence type="ECO:0000256" key="11">
    <source>
        <dbReference type="ARBA" id="ARBA00023136"/>
    </source>
</evidence>
<organism evidence="13 14">
    <name type="scientific">Helicobacter equorum</name>
    <dbReference type="NCBI Taxonomy" id="361872"/>
    <lineage>
        <taxon>Bacteria</taxon>
        <taxon>Pseudomonadati</taxon>
        <taxon>Campylobacterota</taxon>
        <taxon>Epsilonproteobacteria</taxon>
        <taxon>Campylobacterales</taxon>
        <taxon>Helicobacteraceae</taxon>
        <taxon>Helicobacter</taxon>
    </lineage>
</organism>
<gene>
    <name evidence="13" type="ORF">CQA54_08200</name>
</gene>
<evidence type="ECO:0000256" key="6">
    <source>
        <dbReference type="ARBA" id="ARBA00022692"/>
    </source>
</evidence>
<feature type="transmembrane region" description="Helical" evidence="12">
    <location>
        <begin position="12"/>
        <end position="31"/>
    </location>
</feature>
<comment type="caution">
    <text evidence="13">The sequence shown here is derived from an EMBL/GenBank/DDBJ whole genome shotgun (WGS) entry which is preliminary data.</text>
</comment>
<dbReference type="GO" id="GO:0070069">
    <property type="term" value="C:cytochrome complex"/>
    <property type="evidence" value="ECO:0007669"/>
    <property type="project" value="TreeGrafter"/>
</dbReference>
<dbReference type="GO" id="GO:0046872">
    <property type="term" value="F:metal ion binding"/>
    <property type="evidence" value="ECO:0007669"/>
    <property type="project" value="UniProtKB-KW"/>
</dbReference>
<name>A0A3D8ILP4_9HELI</name>
<keyword evidence="4" id="KW-1003">Cell membrane</keyword>
<evidence type="ECO:0000256" key="8">
    <source>
        <dbReference type="ARBA" id="ARBA00022982"/>
    </source>
</evidence>
<keyword evidence="3" id="KW-0813">Transport</keyword>
<feature type="transmembrane region" description="Helical" evidence="12">
    <location>
        <begin position="329"/>
        <end position="353"/>
    </location>
</feature>
<dbReference type="RefSeq" id="WP_115571609.1">
    <property type="nucleotide sequence ID" value="NZ_NXLT01000010.1"/>
</dbReference>
<feature type="transmembrane region" description="Helical" evidence="12">
    <location>
        <begin position="248"/>
        <end position="272"/>
    </location>
</feature>
<evidence type="ECO:0000256" key="7">
    <source>
        <dbReference type="ARBA" id="ARBA00022723"/>
    </source>
</evidence>
<dbReference type="GO" id="GO:0005886">
    <property type="term" value="C:plasma membrane"/>
    <property type="evidence" value="ECO:0007669"/>
    <property type="project" value="UniProtKB-SubCell"/>
</dbReference>
<accession>A0A3D8ILP4</accession>
<dbReference type="PANTHER" id="PTHR43141">
    <property type="entry name" value="CYTOCHROME BD2 SUBUNIT II"/>
    <property type="match status" value="1"/>
</dbReference>
<feature type="transmembrane region" description="Helical" evidence="12">
    <location>
        <begin position="284"/>
        <end position="309"/>
    </location>
</feature>
<feature type="transmembrane region" description="Helical" evidence="12">
    <location>
        <begin position="210"/>
        <end position="228"/>
    </location>
</feature>
<protein>
    <submittedName>
        <fullName evidence="13">Cytochrome C oxidase assembly protein</fullName>
    </submittedName>
</protein>
<dbReference type="GO" id="GO:0019646">
    <property type="term" value="P:aerobic electron transport chain"/>
    <property type="evidence" value="ECO:0007669"/>
    <property type="project" value="TreeGrafter"/>
</dbReference>
<dbReference type="GO" id="GO:0016682">
    <property type="term" value="F:oxidoreductase activity, acting on diphenols and related substances as donors, oxygen as acceptor"/>
    <property type="evidence" value="ECO:0007669"/>
    <property type="project" value="TreeGrafter"/>
</dbReference>
<dbReference type="Pfam" id="PF02322">
    <property type="entry name" value="Cyt_bd_oxida_II"/>
    <property type="match status" value="1"/>
</dbReference>
<keyword evidence="11 12" id="KW-0472">Membrane</keyword>
<dbReference type="Proteomes" id="UP000256514">
    <property type="component" value="Unassembled WGS sequence"/>
</dbReference>
<keyword evidence="7" id="KW-0479">Metal-binding</keyword>
<evidence type="ECO:0000256" key="9">
    <source>
        <dbReference type="ARBA" id="ARBA00022989"/>
    </source>
</evidence>
<keyword evidence="14" id="KW-1185">Reference proteome</keyword>
<dbReference type="AlphaFoldDB" id="A0A3D8ILP4"/>
<evidence type="ECO:0000256" key="12">
    <source>
        <dbReference type="SAM" id="Phobius"/>
    </source>
</evidence>
<dbReference type="PANTHER" id="PTHR43141:SF5">
    <property type="entry name" value="CYTOCHROME BD-I UBIQUINOL OXIDASE SUBUNIT 2"/>
    <property type="match status" value="1"/>
</dbReference>
<dbReference type="EMBL" id="NXLT01000010">
    <property type="protein sequence ID" value="RDU65930.1"/>
    <property type="molecule type" value="Genomic_DNA"/>
</dbReference>
<sequence length="371" mass="41477">MFFGLDHNDLQIYWWVIQSLLGGLLVFMFFVQGGQGLIDRLSSNEEEKSLLITCLGRKWELGFTTLVLFGGAAFAAFPLFYSTSFGGAYWVWLAILFCFIIQAVSYEYRKKEGNFLGTKTYEVFLKINGILGVFLIGVAVSTFFAGSAFRLDSQNFVVWEGEWRGLEQLKNPFNYLLGFALVFLSRILADSYFINAIDVDSIRHKARKDIVINTIFFLPFFVGFLAWICLKDGFGVGENGVVELIPYLYLQTFLYNPLILVLLLLGVCGVLLGIYQSIKGVRGIFALGVGVVLAVMAVFLNVGLGESAFYPSSSDLQSSLTIANASSSYYTLSVMGYVSLVIPFVLAYIVYVWRTMDSKKLTSKDLQGHSY</sequence>
<reference evidence="13 14" key="1">
    <citation type="submission" date="2018-04" db="EMBL/GenBank/DDBJ databases">
        <title>Novel Campyloabacter and Helicobacter Species and Strains.</title>
        <authorList>
            <person name="Mannion A.J."/>
            <person name="Shen Z."/>
            <person name="Fox J.G."/>
        </authorList>
    </citation>
    <scope>NUCLEOTIDE SEQUENCE [LARGE SCALE GENOMIC DNA]</scope>
    <source>
        <strain evidence="13 14">MIT 12-6600</strain>
    </source>
</reference>
<feature type="transmembrane region" description="Helical" evidence="12">
    <location>
        <begin position="172"/>
        <end position="189"/>
    </location>
</feature>
<feature type="transmembrane region" description="Helical" evidence="12">
    <location>
        <begin position="87"/>
        <end position="106"/>
    </location>
</feature>
<evidence type="ECO:0000256" key="5">
    <source>
        <dbReference type="ARBA" id="ARBA00022617"/>
    </source>
</evidence>
<comment type="subcellular location">
    <subcellularLocation>
        <location evidence="1">Cell membrane</location>
        <topology evidence="1">Multi-pass membrane protein</topology>
    </subcellularLocation>
</comment>